<dbReference type="Proteomes" id="UP000276223">
    <property type="component" value="Unassembled WGS sequence"/>
</dbReference>
<dbReference type="PANTHER" id="PTHR42724:SF1">
    <property type="entry name" value="TETRAACYLDISACCHARIDE 4'-KINASE, MITOCHONDRIAL-RELATED"/>
    <property type="match status" value="1"/>
</dbReference>
<dbReference type="EMBL" id="RJVA01000010">
    <property type="protein sequence ID" value="ROR01533.1"/>
    <property type="molecule type" value="Genomic_DNA"/>
</dbReference>
<dbReference type="RefSeq" id="WP_170161556.1">
    <property type="nucleotide sequence ID" value="NZ_RJVA01000010.1"/>
</dbReference>
<dbReference type="GO" id="GO:0009244">
    <property type="term" value="P:lipopolysaccharide core region biosynthetic process"/>
    <property type="evidence" value="ECO:0007669"/>
    <property type="project" value="TreeGrafter"/>
</dbReference>
<evidence type="ECO:0000256" key="8">
    <source>
        <dbReference type="ARBA" id="ARBA00022741"/>
    </source>
</evidence>
<sequence length="384" mass="42413">MKRHAHAFAQWLWDGAPNHIGRRFLTACLWPLESLYRGGLLWNQRRRRNRSRMLPCRVISVGNIAVGGTGKTPTVLWLARRFMKNGVSVAIVSRGYGRADSGVAHVTLHGSTQEAARRFGDEPVLLARRLSQVPVWVGADRFQAALQALAQHHPDVVLLDDGFQHRQLHRDLDIVVLDAACPLGNGRLLPAGPLREPPAHLSRAHALVFVGKAHDAVACRKVVEASGFHEKPCFRAVPILGGFFKAKTAEEVPFQDIVEHPCVVVAGIARPERFFSAVRAMRIPCARTVAFSDHHRWSALEMRSLLASLRVTKARWILTTEKDAVRLPGPLAERAVFIRMDLDFGADSKRFEEFVMTAPSSSGTAERNGTGEPSHAACSVNKQG</sequence>
<dbReference type="UniPathway" id="UPA00359">
    <property type="reaction ID" value="UER00482"/>
</dbReference>
<evidence type="ECO:0000256" key="5">
    <source>
        <dbReference type="ARBA" id="ARBA00022516"/>
    </source>
</evidence>
<dbReference type="HAMAP" id="MF_00409">
    <property type="entry name" value="LpxK"/>
    <property type="match status" value="1"/>
</dbReference>
<keyword evidence="7 13" id="KW-0808">Transferase</keyword>
<comment type="function">
    <text evidence="1 13">Transfers the gamma-phosphate of ATP to the 4'-position of a tetraacyldisaccharide 1-phosphate intermediate (termed DS-1-P) to form tetraacyldisaccharide 1,4'-bis-phosphate (lipid IVA).</text>
</comment>
<keyword evidence="10 13" id="KW-0067">ATP-binding</keyword>
<evidence type="ECO:0000256" key="1">
    <source>
        <dbReference type="ARBA" id="ARBA00002274"/>
    </source>
</evidence>
<evidence type="ECO:0000256" key="11">
    <source>
        <dbReference type="ARBA" id="ARBA00023098"/>
    </source>
</evidence>
<dbReference type="EC" id="2.7.1.130" evidence="3 13"/>
<evidence type="ECO:0000256" key="2">
    <source>
        <dbReference type="ARBA" id="ARBA00004870"/>
    </source>
</evidence>
<keyword evidence="16" id="KW-1185">Reference proteome</keyword>
<dbReference type="PANTHER" id="PTHR42724">
    <property type="entry name" value="TETRAACYLDISACCHARIDE 4'-KINASE"/>
    <property type="match status" value="1"/>
</dbReference>
<reference evidence="15 16" key="1">
    <citation type="submission" date="2018-11" db="EMBL/GenBank/DDBJ databases">
        <title>Genomic Encyclopedia of Type Strains, Phase IV (KMG-IV): sequencing the most valuable type-strain genomes for metagenomic binning, comparative biology and taxonomic classification.</title>
        <authorList>
            <person name="Goeker M."/>
        </authorList>
    </citation>
    <scope>NUCLEOTIDE SEQUENCE [LARGE SCALE GENOMIC DNA]</scope>
    <source>
        <strain evidence="15 16">DSM 22027</strain>
    </source>
</reference>
<feature type="binding site" evidence="13">
    <location>
        <begin position="65"/>
        <end position="72"/>
    </location>
    <ligand>
        <name>ATP</name>
        <dbReference type="ChEBI" id="CHEBI:30616"/>
    </ligand>
</feature>
<dbReference type="GO" id="GO:0009029">
    <property type="term" value="F:lipid-A 4'-kinase activity"/>
    <property type="evidence" value="ECO:0007669"/>
    <property type="project" value="UniProtKB-UniRule"/>
</dbReference>
<dbReference type="InterPro" id="IPR003758">
    <property type="entry name" value="LpxK"/>
</dbReference>
<dbReference type="InterPro" id="IPR027417">
    <property type="entry name" value="P-loop_NTPase"/>
</dbReference>
<evidence type="ECO:0000256" key="4">
    <source>
        <dbReference type="ARBA" id="ARBA00016436"/>
    </source>
</evidence>
<evidence type="ECO:0000256" key="9">
    <source>
        <dbReference type="ARBA" id="ARBA00022777"/>
    </source>
</evidence>
<gene>
    <name evidence="13" type="primary">lpxK</name>
    <name evidence="15" type="ORF">EDC27_0710</name>
</gene>
<proteinExistence type="inferred from homology"/>
<dbReference type="GO" id="GO:0005524">
    <property type="term" value="F:ATP binding"/>
    <property type="evidence" value="ECO:0007669"/>
    <property type="project" value="UniProtKB-UniRule"/>
</dbReference>
<evidence type="ECO:0000256" key="7">
    <source>
        <dbReference type="ARBA" id="ARBA00022679"/>
    </source>
</evidence>
<evidence type="ECO:0000313" key="16">
    <source>
        <dbReference type="Proteomes" id="UP000276223"/>
    </source>
</evidence>
<dbReference type="AlphaFoldDB" id="A0A3N1VF71"/>
<accession>A0A3N1VF71</accession>
<comment type="caution">
    <text evidence="15">The sequence shown here is derived from an EMBL/GenBank/DDBJ whole genome shotgun (WGS) entry which is preliminary data.</text>
</comment>
<comment type="similarity">
    <text evidence="13">Belongs to the LpxK family.</text>
</comment>
<evidence type="ECO:0000313" key="15">
    <source>
        <dbReference type="EMBL" id="ROR01533.1"/>
    </source>
</evidence>
<dbReference type="GO" id="GO:0005886">
    <property type="term" value="C:plasma membrane"/>
    <property type="evidence" value="ECO:0007669"/>
    <property type="project" value="TreeGrafter"/>
</dbReference>
<keyword evidence="6 13" id="KW-0441">Lipid A biosynthesis</keyword>
<keyword evidence="5 13" id="KW-0444">Lipid biosynthesis</keyword>
<name>A0A3N1VF71_9BACT</name>
<dbReference type="GO" id="GO:0009245">
    <property type="term" value="P:lipid A biosynthetic process"/>
    <property type="evidence" value="ECO:0007669"/>
    <property type="project" value="UniProtKB-UniRule"/>
</dbReference>
<evidence type="ECO:0000256" key="10">
    <source>
        <dbReference type="ARBA" id="ARBA00022840"/>
    </source>
</evidence>
<comment type="pathway">
    <text evidence="2 13">Glycolipid biosynthesis; lipid IV(A) biosynthesis; lipid IV(A) from (3R)-3-hydroxytetradecanoyl-[acyl-carrier-protein] and UDP-N-acetyl-alpha-D-glucosamine: step 6/6.</text>
</comment>
<evidence type="ECO:0000256" key="12">
    <source>
        <dbReference type="ARBA" id="ARBA00029757"/>
    </source>
</evidence>
<feature type="compositionally biased region" description="Polar residues" evidence="14">
    <location>
        <begin position="358"/>
        <end position="367"/>
    </location>
</feature>
<keyword evidence="11 13" id="KW-0443">Lipid metabolism</keyword>
<evidence type="ECO:0000256" key="6">
    <source>
        <dbReference type="ARBA" id="ARBA00022556"/>
    </source>
</evidence>
<protein>
    <recommendedName>
        <fullName evidence="4 13">Tetraacyldisaccharide 4'-kinase</fullName>
        <ecNumber evidence="3 13">2.7.1.130</ecNumber>
    </recommendedName>
    <alternativeName>
        <fullName evidence="12 13">Lipid A 4'-kinase</fullName>
    </alternativeName>
</protein>
<dbReference type="SUPFAM" id="SSF52540">
    <property type="entry name" value="P-loop containing nucleoside triphosphate hydrolases"/>
    <property type="match status" value="1"/>
</dbReference>
<organism evidence="15 16">
    <name type="scientific">Desulfosoma caldarium</name>
    <dbReference type="NCBI Taxonomy" id="610254"/>
    <lineage>
        <taxon>Bacteria</taxon>
        <taxon>Pseudomonadati</taxon>
        <taxon>Thermodesulfobacteriota</taxon>
        <taxon>Syntrophobacteria</taxon>
        <taxon>Syntrophobacterales</taxon>
        <taxon>Syntrophobacteraceae</taxon>
        <taxon>Desulfosoma</taxon>
    </lineage>
</organism>
<dbReference type="Pfam" id="PF02606">
    <property type="entry name" value="LpxK"/>
    <property type="match status" value="1"/>
</dbReference>
<evidence type="ECO:0000256" key="14">
    <source>
        <dbReference type="SAM" id="MobiDB-lite"/>
    </source>
</evidence>
<comment type="catalytic activity">
    <reaction evidence="13">
        <text>a lipid A disaccharide + ATP = a lipid IVA + ADP + H(+)</text>
        <dbReference type="Rhea" id="RHEA:67840"/>
        <dbReference type="ChEBI" id="CHEBI:15378"/>
        <dbReference type="ChEBI" id="CHEBI:30616"/>
        <dbReference type="ChEBI" id="CHEBI:176343"/>
        <dbReference type="ChEBI" id="CHEBI:176425"/>
        <dbReference type="ChEBI" id="CHEBI:456216"/>
        <dbReference type="EC" id="2.7.1.130"/>
    </reaction>
</comment>
<evidence type="ECO:0000256" key="13">
    <source>
        <dbReference type="HAMAP-Rule" id="MF_00409"/>
    </source>
</evidence>
<evidence type="ECO:0000256" key="3">
    <source>
        <dbReference type="ARBA" id="ARBA00012071"/>
    </source>
</evidence>
<feature type="region of interest" description="Disordered" evidence="14">
    <location>
        <begin position="358"/>
        <end position="384"/>
    </location>
</feature>
<keyword evidence="9 13" id="KW-0418">Kinase</keyword>
<dbReference type="NCBIfam" id="TIGR00682">
    <property type="entry name" value="lpxK"/>
    <property type="match status" value="1"/>
</dbReference>
<keyword evidence="8 13" id="KW-0547">Nucleotide-binding</keyword>